<evidence type="ECO:0000313" key="2">
    <source>
        <dbReference type="EMBL" id="KAL0916080.1"/>
    </source>
</evidence>
<accession>A0ABD0UTZ3</accession>
<reference evidence="2 3" key="1">
    <citation type="journal article" date="2024" name="Plant Biotechnol. J.">
        <title>Dendrobium thyrsiflorum genome and its molecular insights into genes involved in important horticultural traits.</title>
        <authorList>
            <person name="Chen B."/>
            <person name="Wang J.Y."/>
            <person name="Zheng P.J."/>
            <person name="Li K.L."/>
            <person name="Liang Y.M."/>
            <person name="Chen X.F."/>
            <person name="Zhang C."/>
            <person name="Zhao X."/>
            <person name="He X."/>
            <person name="Zhang G.Q."/>
            <person name="Liu Z.J."/>
            <person name="Xu Q."/>
        </authorList>
    </citation>
    <scope>NUCLEOTIDE SEQUENCE [LARGE SCALE GENOMIC DNA]</scope>
    <source>
        <strain evidence="2">GZMU011</strain>
    </source>
</reference>
<dbReference type="AlphaFoldDB" id="A0ABD0UTZ3"/>
<gene>
    <name evidence="2" type="ORF">M5K25_013562</name>
</gene>
<dbReference type="Proteomes" id="UP001552299">
    <property type="component" value="Unassembled WGS sequence"/>
</dbReference>
<dbReference type="EMBL" id="JANQDX010000011">
    <property type="protein sequence ID" value="KAL0916080.1"/>
    <property type="molecule type" value="Genomic_DNA"/>
</dbReference>
<organism evidence="2 3">
    <name type="scientific">Dendrobium thyrsiflorum</name>
    <name type="common">Pinecone-like raceme dendrobium</name>
    <name type="synonym">Orchid</name>
    <dbReference type="NCBI Taxonomy" id="117978"/>
    <lineage>
        <taxon>Eukaryota</taxon>
        <taxon>Viridiplantae</taxon>
        <taxon>Streptophyta</taxon>
        <taxon>Embryophyta</taxon>
        <taxon>Tracheophyta</taxon>
        <taxon>Spermatophyta</taxon>
        <taxon>Magnoliopsida</taxon>
        <taxon>Liliopsida</taxon>
        <taxon>Asparagales</taxon>
        <taxon>Orchidaceae</taxon>
        <taxon>Epidendroideae</taxon>
        <taxon>Malaxideae</taxon>
        <taxon>Dendrobiinae</taxon>
        <taxon>Dendrobium</taxon>
    </lineage>
</organism>
<name>A0ABD0UTZ3_DENTH</name>
<comment type="caution">
    <text evidence="2">The sequence shown here is derived from an EMBL/GenBank/DDBJ whole genome shotgun (WGS) entry which is preliminary data.</text>
</comment>
<protein>
    <submittedName>
        <fullName evidence="2">Uncharacterized protein</fullName>
    </submittedName>
</protein>
<proteinExistence type="predicted"/>
<dbReference type="PANTHER" id="PTHR34572:SF1">
    <property type="entry name" value="GOLGIN FAMILY A PROTEIN"/>
    <property type="match status" value="1"/>
</dbReference>
<feature type="compositionally biased region" description="Low complexity" evidence="1">
    <location>
        <begin position="66"/>
        <end position="90"/>
    </location>
</feature>
<sequence length="148" mass="15931">MEGVGARLGRSSARYAPTTVFSGPVRRWKKKWVPLSNPNNSNSNNNNHSHLLLFKWTPINTLSNGTAAATPPASSKDATSADATPPSASEEAPRRKFRYIPDVLVMANLECASNLGPLDCLLFSVWAFAALSLGLWSFLGRAGRLGFG</sequence>
<dbReference type="PANTHER" id="PTHR34572">
    <property type="entry name" value="GOLGIN FAMILY A PROTEIN"/>
    <property type="match status" value="1"/>
</dbReference>
<evidence type="ECO:0000256" key="1">
    <source>
        <dbReference type="SAM" id="MobiDB-lite"/>
    </source>
</evidence>
<evidence type="ECO:0000313" key="3">
    <source>
        <dbReference type="Proteomes" id="UP001552299"/>
    </source>
</evidence>
<keyword evidence="3" id="KW-1185">Reference proteome</keyword>
<feature type="region of interest" description="Disordered" evidence="1">
    <location>
        <begin position="65"/>
        <end position="93"/>
    </location>
</feature>